<proteinExistence type="predicted"/>
<evidence type="ECO:0008006" key="3">
    <source>
        <dbReference type="Google" id="ProtNLM"/>
    </source>
</evidence>
<gene>
    <name evidence="1" type="ORF">GNZ18_08660</name>
</gene>
<dbReference type="RefSeq" id="WP_156215749.1">
    <property type="nucleotide sequence ID" value="NZ_WOFH01000003.1"/>
</dbReference>
<dbReference type="InterPro" id="IPR029024">
    <property type="entry name" value="TerB-like"/>
</dbReference>
<evidence type="ECO:0000313" key="1">
    <source>
        <dbReference type="EMBL" id="MUN36665.1"/>
    </source>
</evidence>
<accession>A0A7K1KXF9</accession>
<dbReference type="Gene3D" id="1.10.3680.10">
    <property type="entry name" value="TerB-like"/>
    <property type="match status" value="1"/>
</dbReference>
<dbReference type="EMBL" id="WOFH01000003">
    <property type="protein sequence ID" value="MUN36665.1"/>
    <property type="molecule type" value="Genomic_DNA"/>
</dbReference>
<dbReference type="AlphaFoldDB" id="A0A7K1KXF9"/>
<comment type="caution">
    <text evidence="1">The sequence shown here is derived from an EMBL/GenBank/DDBJ whole genome shotgun (WGS) entry which is preliminary data.</text>
</comment>
<evidence type="ECO:0000313" key="2">
    <source>
        <dbReference type="Proteomes" id="UP000432015"/>
    </source>
</evidence>
<sequence>MAEIRVSGFGRRQTGLGAVTDEAAAAYGRILLAIVGADGEVTEPEFDWLVAHQRSFGVPEHVIDGYAAFDHRSADLDSLLDALDVDVDGWRPGPTLIYHAIQMAGADGDYADAERAKVNVAARRLGVPDDVVAVLHHMVIAETALDAMRTVLFHTAPAPATPQQRCQ</sequence>
<dbReference type="SUPFAM" id="SSF158682">
    <property type="entry name" value="TerB-like"/>
    <property type="match status" value="1"/>
</dbReference>
<name>A0A7K1KXF9_9ACTN</name>
<protein>
    <recommendedName>
        <fullName evidence="3">Tellurite resistance protein TerB</fullName>
    </recommendedName>
</protein>
<reference evidence="1 2" key="1">
    <citation type="submission" date="2019-11" db="EMBL/GenBank/DDBJ databases">
        <authorList>
            <person name="Cao P."/>
        </authorList>
    </citation>
    <scope>NUCLEOTIDE SEQUENCE [LARGE SCALE GENOMIC DNA]</scope>
    <source>
        <strain evidence="1 2">NEAU-AAG5</strain>
    </source>
</reference>
<organism evidence="1 2">
    <name type="scientific">Actinomadura litoris</name>
    <dbReference type="NCBI Taxonomy" id="2678616"/>
    <lineage>
        <taxon>Bacteria</taxon>
        <taxon>Bacillati</taxon>
        <taxon>Actinomycetota</taxon>
        <taxon>Actinomycetes</taxon>
        <taxon>Streptosporangiales</taxon>
        <taxon>Thermomonosporaceae</taxon>
        <taxon>Actinomadura</taxon>
    </lineage>
</organism>
<keyword evidence="2" id="KW-1185">Reference proteome</keyword>
<dbReference type="Proteomes" id="UP000432015">
    <property type="component" value="Unassembled WGS sequence"/>
</dbReference>